<dbReference type="AlphaFoldDB" id="A0A1S3TMK7"/>
<feature type="compositionally biased region" description="Gly residues" evidence="1">
    <location>
        <begin position="73"/>
        <end position="84"/>
    </location>
</feature>
<gene>
    <name evidence="3" type="primary">LOC106756923</name>
</gene>
<reference evidence="2" key="1">
    <citation type="journal article" date="2014" name="Nat. Commun.">
        <title>Genome sequence of mungbean and insights into evolution within Vigna species.</title>
        <authorList>
            <person name="Kang Y.J."/>
            <person name="Kim S.K."/>
            <person name="Kim M.Y."/>
            <person name="Lestari P."/>
            <person name="Kim K.H."/>
            <person name="Ha B.K."/>
            <person name="Jun T.H."/>
            <person name="Hwang W.J."/>
            <person name="Lee T."/>
            <person name="Lee J."/>
            <person name="Shim S."/>
            <person name="Yoon M.Y."/>
            <person name="Jang Y.E."/>
            <person name="Han K.S."/>
            <person name="Taeprayoon P."/>
            <person name="Yoon N."/>
            <person name="Somta P."/>
            <person name="Tanya P."/>
            <person name="Kim K.S."/>
            <person name="Gwag J.G."/>
            <person name="Moon J.K."/>
            <person name="Lee Y.H."/>
            <person name="Park B.S."/>
            <person name="Bombarely A."/>
            <person name="Doyle J.J."/>
            <person name="Jackson S.A."/>
            <person name="Schafleitner R."/>
            <person name="Srinives P."/>
            <person name="Varshney R.K."/>
            <person name="Lee S.H."/>
        </authorList>
    </citation>
    <scope>NUCLEOTIDE SEQUENCE [LARGE SCALE GENOMIC DNA]</scope>
    <source>
        <strain evidence="2">cv. VC1973A</strain>
    </source>
</reference>
<sequence>MAGEVPLQLLQDLQQQIQEMRAEIATLRAEQANRIGGHSDQSVNLETIHSNTGEQPPTQGERRQENHNPIPSGGAGGVNGQGTGRGERRPGSRAGSRGGGRGGGRGNGQGEIPRMEERQRTARREHERVD</sequence>
<keyword evidence="2" id="KW-1185">Reference proteome</keyword>
<dbReference type="RefSeq" id="XP_014495006.1">
    <property type="nucleotide sequence ID" value="XM_014639520.1"/>
</dbReference>
<protein>
    <submittedName>
        <fullName evidence="3">Keratin, type I cytoskeletal 9-like</fullName>
    </submittedName>
</protein>
<dbReference type="KEGG" id="vra:106756923"/>
<dbReference type="Proteomes" id="UP000087766">
    <property type="component" value="Chromosome 3"/>
</dbReference>
<feature type="region of interest" description="Disordered" evidence="1">
    <location>
        <begin position="32"/>
        <end position="130"/>
    </location>
</feature>
<accession>A0A1S3TMK7</accession>
<evidence type="ECO:0000313" key="2">
    <source>
        <dbReference type="Proteomes" id="UP000087766"/>
    </source>
</evidence>
<dbReference type="GeneID" id="106756923"/>
<evidence type="ECO:0000313" key="3">
    <source>
        <dbReference type="RefSeq" id="XP_014495006.1"/>
    </source>
</evidence>
<feature type="compositionally biased region" description="Basic and acidic residues" evidence="1">
    <location>
        <begin position="113"/>
        <end position="130"/>
    </location>
</feature>
<feature type="compositionally biased region" description="Polar residues" evidence="1">
    <location>
        <begin position="39"/>
        <end position="58"/>
    </location>
</feature>
<reference evidence="3" key="2">
    <citation type="submission" date="2025-08" db="UniProtKB">
        <authorList>
            <consortium name="RefSeq"/>
        </authorList>
    </citation>
    <scope>IDENTIFICATION</scope>
    <source>
        <tissue evidence="3">Leaf</tissue>
    </source>
</reference>
<proteinExistence type="predicted"/>
<organism evidence="2 3">
    <name type="scientific">Vigna radiata var. radiata</name>
    <name type="common">Mung bean</name>
    <name type="synonym">Phaseolus aureus</name>
    <dbReference type="NCBI Taxonomy" id="3916"/>
    <lineage>
        <taxon>Eukaryota</taxon>
        <taxon>Viridiplantae</taxon>
        <taxon>Streptophyta</taxon>
        <taxon>Embryophyta</taxon>
        <taxon>Tracheophyta</taxon>
        <taxon>Spermatophyta</taxon>
        <taxon>Magnoliopsida</taxon>
        <taxon>eudicotyledons</taxon>
        <taxon>Gunneridae</taxon>
        <taxon>Pentapetalae</taxon>
        <taxon>rosids</taxon>
        <taxon>fabids</taxon>
        <taxon>Fabales</taxon>
        <taxon>Fabaceae</taxon>
        <taxon>Papilionoideae</taxon>
        <taxon>50 kb inversion clade</taxon>
        <taxon>NPAAA clade</taxon>
        <taxon>indigoferoid/millettioid clade</taxon>
        <taxon>Phaseoleae</taxon>
        <taxon>Vigna</taxon>
    </lineage>
</organism>
<evidence type="ECO:0000256" key="1">
    <source>
        <dbReference type="SAM" id="MobiDB-lite"/>
    </source>
</evidence>
<name>A0A1S3TMK7_VIGRR</name>
<feature type="compositionally biased region" description="Gly residues" evidence="1">
    <location>
        <begin position="96"/>
        <end position="109"/>
    </location>
</feature>